<dbReference type="InterPro" id="IPR036249">
    <property type="entry name" value="Thioredoxin-like_sf"/>
</dbReference>
<proteinExistence type="predicted"/>
<evidence type="ECO:0000313" key="2">
    <source>
        <dbReference type="Proteomes" id="UP001470230"/>
    </source>
</evidence>
<reference evidence="1 2" key="1">
    <citation type="submission" date="2024-04" db="EMBL/GenBank/DDBJ databases">
        <title>Tritrichomonas musculus Genome.</title>
        <authorList>
            <person name="Alves-Ferreira E."/>
            <person name="Grigg M."/>
            <person name="Lorenzi H."/>
            <person name="Galac M."/>
        </authorList>
    </citation>
    <scope>NUCLEOTIDE SEQUENCE [LARGE SCALE GENOMIC DNA]</scope>
    <source>
        <strain evidence="1 2">EAF2021</strain>
    </source>
</reference>
<dbReference type="Proteomes" id="UP001470230">
    <property type="component" value="Unassembled WGS sequence"/>
</dbReference>
<keyword evidence="2" id="KW-1185">Reference proteome</keyword>
<name>A0ABR2K7J8_9EUKA</name>
<comment type="caution">
    <text evidence="1">The sequence shown here is derived from an EMBL/GenBank/DDBJ whole genome shotgun (WGS) entry which is preliminary data.</text>
</comment>
<organism evidence="1 2">
    <name type="scientific">Tritrichomonas musculus</name>
    <dbReference type="NCBI Taxonomy" id="1915356"/>
    <lineage>
        <taxon>Eukaryota</taxon>
        <taxon>Metamonada</taxon>
        <taxon>Parabasalia</taxon>
        <taxon>Tritrichomonadida</taxon>
        <taxon>Tritrichomonadidae</taxon>
        <taxon>Tritrichomonas</taxon>
    </lineage>
</organism>
<dbReference type="SUPFAM" id="SSF52833">
    <property type="entry name" value="Thioredoxin-like"/>
    <property type="match status" value="1"/>
</dbReference>
<evidence type="ECO:0000313" key="1">
    <source>
        <dbReference type="EMBL" id="KAK8887034.1"/>
    </source>
</evidence>
<accession>A0ABR2K7J8</accession>
<protein>
    <submittedName>
        <fullName evidence="1">Uncharacterized protein</fullName>
    </submittedName>
</protein>
<gene>
    <name evidence="1" type="ORF">M9Y10_038069</name>
</gene>
<sequence>MIALYLTSFLLYRITEQIGNVGSLPILSDPNELSKWIELHPLSVVFFLLENQTNNDILPNDIVFDQIKYANYAIYKYKLKISFALSSKKLLNETSLIPSDYTIVKAYKNGREVSDRPFQPTSASFSLWCQEILIGIGTKKIIYHEELRNIFDGHQNAVIGVDGASRPSHLPKNEVFYECSSSIFKIFDINLTKGIYIYRPSDRQLVGPISGNYKKYLKSNMVDVENIYTIEPKRFIAGFFVDDRKDNTTREEIKLLNKLGDKYKKDIQFTSLEHGRVCMNIFIKGNYINMSFPFFFVLDTSALSSNNTNDVYRWAISNEKNMHDFNYLCQFVENILNGEGGRKYPHISDEIDDQDALKIVNKNFDQKVISSDDKRDKIVAFMRKENFDYRKTLITLEKIQNLLKDYIDVFSFDFSKNDIPEIVASHITRLPLIAHFPKGDEHNPLFIYPPFNFEDIVSNISSHSSMHFQVPEFDLGEMKMSIIEELGKKPARSDEL</sequence>
<dbReference type="EMBL" id="JAPFFF010000006">
    <property type="protein sequence ID" value="KAK8887034.1"/>
    <property type="molecule type" value="Genomic_DNA"/>
</dbReference>